<evidence type="ECO:0000259" key="1">
    <source>
        <dbReference type="PROSITE" id="PS50878"/>
    </source>
</evidence>
<accession>A0A5B6U7N9</accession>
<dbReference type="GO" id="GO:0003964">
    <property type="term" value="F:RNA-directed DNA polymerase activity"/>
    <property type="evidence" value="ECO:0007669"/>
    <property type="project" value="UniProtKB-KW"/>
</dbReference>
<dbReference type="PROSITE" id="PS50878">
    <property type="entry name" value="RT_POL"/>
    <property type="match status" value="1"/>
</dbReference>
<keyword evidence="2" id="KW-0548">Nucleotidyltransferase</keyword>
<dbReference type="Pfam" id="PF13966">
    <property type="entry name" value="zf-RVT"/>
    <property type="match status" value="1"/>
</dbReference>
<dbReference type="Pfam" id="PF00078">
    <property type="entry name" value="RVT_1"/>
    <property type="match status" value="1"/>
</dbReference>
<dbReference type="AlphaFoldDB" id="A0A5B6U7N9"/>
<evidence type="ECO:0000313" key="3">
    <source>
        <dbReference type="Proteomes" id="UP000325315"/>
    </source>
</evidence>
<dbReference type="OrthoDB" id="1000979at2759"/>
<organism evidence="2 3">
    <name type="scientific">Gossypium australe</name>
    <dbReference type="NCBI Taxonomy" id="47621"/>
    <lineage>
        <taxon>Eukaryota</taxon>
        <taxon>Viridiplantae</taxon>
        <taxon>Streptophyta</taxon>
        <taxon>Embryophyta</taxon>
        <taxon>Tracheophyta</taxon>
        <taxon>Spermatophyta</taxon>
        <taxon>Magnoliopsida</taxon>
        <taxon>eudicotyledons</taxon>
        <taxon>Gunneridae</taxon>
        <taxon>Pentapetalae</taxon>
        <taxon>rosids</taxon>
        <taxon>malvids</taxon>
        <taxon>Malvales</taxon>
        <taxon>Malvaceae</taxon>
        <taxon>Malvoideae</taxon>
        <taxon>Gossypium</taxon>
    </lineage>
</organism>
<keyword evidence="2" id="KW-0808">Transferase</keyword>
<keyword evidence="3" id="KW-1185">Reference proteome</keyword>
<dbReference type="InterPro" id="IPR000477">
    <property type="entry name" value="RT_dom"/>
</dbReference>
<gene>
    <name evidence="2" type="ORF">EPI10_009421</name>
</gene>
<protein>
    <submittedName>
        <fullName evidence="2">Reverse transcriptase</fullName>
    </submittedName>
</protein>
<dbReference type="EMBL" id="SMMG02000013">
    <property type="protein sequence ID" value="KAA3453378.1"/>
    <property type="molecule type" value="Genomic_DNA"/>
</dbReference>
<dbReference type="CDD" id="cd01650">
    <property type="entry name" value="RT_nLTR_like"/>
    <property type="match status" value="1"/>
</dbReference>
<dbReference type="PANTHER" id="PTHR33116">
    <property type="entry name" value="REVERSE TRANSCRIPTASE ZINC-BINDING DOMAIN-CONTAINING PROTEIN-RELATED-RELATED"/>
    <property type="match status" value="1"/>
</dbReference>
<comment type="caution">
    <text evidence="2">The sequence shown here is derived from an EMBL/GenBank/DDBJ whole genome shotgun (WGS) entry which is preliminary data.</text>
</comment>
<feature type="domain" description="Reverse transcriptase" evidence="1">
    <location>
        <begin position="72"/>
        <end position="354"/>
    </location>
</feature>
<evidence type="ECO:0000313" key="2">
    <source>
        <dbReference type="EMBL" id="KAA3453378.1"/>
    </source>
</evidence>
<sequence length="780" mass="89421">MGPDDHLFGLVEEKINESMSENLRRQFTDDEIAHAVKMMSPLHAPGVDGFPAIFFQRYWHIIGPEISSYCLSILNGAGEIGGINKTRIILIPKVEKPKNMSHFRPISLCNVIYKIIAKVLVFRMSDVLGYCISEAQEAFVLGRLISDNALIAYEVLHSLKMKKRGQKGNFVLKLDMSKAYDQVEWDFLAGMMKHLGFHEEWIILIMRCVCPVSYSVSINGCNSDWFSPSRGLRQGDPLSPFLFLICVEGFSVLIEEAKRKGLMQGAPIGRARFSINHLFFVDDSILFGDASCKGVEAVRDVIKEYESISGQRVNFEKSLIYFGANVNNEVKENIINMLGVRMAHNPEKYLGLPMMVGRKKSWAFANFADRFRKRIEGWSLRYLSIGGKEVFIKSVLQAIPLYAMQCFLMPKTFCRKLEGIMNKFWWTNNKSFRGIHWSGARELIENGLLWRVGNGYDINIWNDPWLPGRENNRVLLQQILPNWTTVNQLIDCETYIWNEELLFNIFDVDTARRILSIPIAECRSEDLRVWKYEGSGEYTVKSGYRVLSSEQLQNITVTSPDGDFYKSLWTLHIPTKIKIYIWRLFNNFLPHLCNLARRTLSVETSCPLCKEGPEDADHLMWSCEMVQSIWKSLNIVAPSFDSLIGGKICFANTFSAANEQQRQMMALSLWGLWYRRNKLFHEGIKFSVMEMLGFLKGYNQELNRHREIFSPSSSSLVNEIWKPPDLGFIKLSFDAAYQNDTKIAITVVLARNSEGNIVGVETYLFRDVNDAFVAEARATE</sequence>
<proteinExistence type="predicted"/>
<dbReference type="Proteomes" id="UP000325315">
    <property type="component" value="Unassembled WGS sequence"/>
</dbReference>
<reference evidence="2" key="1">
    <citation type="submission" date="2019-08" db="EMBL/GenBank/DDBJ databases">
        <authorList>
            <person name="Liu F."/>
        </authorList>
    </citation>
    <scope>NUCLEOTIDE SEQUENCE [LARGE SCALE GENOMIC DNA]</scope>
    <source>
        <strain evidence="2">PA1801</strain>
        <tissue evidence="2">Leaf</tissue>
    </source>
</reference>
<dbReference type="SUPFAM" id="SSF56672">
    <property type="entry name" value="DNA/RNA polymerases"/>
    <property type="match status" value="1"/>
</dbReference>
<keyword evidence="2" id="KW-0695">RNA-directed DNA polymerase</keyword>
<dbReference type="PANTHER" id="PTHR33116:SF86">
    <property type="entry name" value="REVERSE TRANSCRIPTASE DOMAIN-CONTAINING PROTEIN"/>
    <property type="match status" value="1"/>
</dbReference>
<dbReference type="InterPro" id="IPR026960">
    <property type="entry name" value="RVT-Znf"/>
</dbReference>
<dbReference type="InterPro" id="IPR043502">
    <property type="entry name" value="DNA/RNA_pol_sf"/>
</dbReference>
<name>A0A5B6U7N9_9ROSI</name>